<gene>
    <name evidence="4 10" type="primary">proC</name>
    <name evidence="10" type="ORF">EHQ62_05680</name>
</gene>
<evidence type="ECO:0000313" key="11">
    <source>
        <dbReference type="Proteomes" id="UP000297567"/>
    </source>
</evidence>
<evidence type="ECO:0000256" key="5">
    <source>
        <dbReference type="NCBIfam" id="TIGR00112"/>
    </source>
</evidence>
<reference evidence="10" key="1">
    <citation type="journal article" date="2019" name="PLoS Negl. Trop. Dis.">
        <title>Revisiting the worldwide diversity of Leptospira species in the environment.</title>
        <authorList>
            <person name="Vincent A.T."/>
            <person name="Schiettekatte O."/>
            <person name="Bourhy P."/>
            <person name="Veyrier F.J."/>
            <person name="Picardeau M."/>
        </authorList>
    </citation>
    <scope>NUCLEOTIDE SEQUENCE [LARGE SCALE GENOMIC DNA]</scope>
    <source>
        <strain evidence="10">201702451</strain>
    </source>
</reference>
<dbReference type="Pfam" id="PF03807">
    <property type="entry name" value="F420_oxidored"/>
    <property type="match status" value="1"/>
</dbReference>
<dbReference type="EMBL" id="RQGH01000011">
    <property type="protein sequence ID" value="TGL72315.1"/>
    <property type="molecule type" value="Genomic_DNA"/>
</dbReference>
<dbReference type="PANTHER" id="PTHR11645">
    <property type="entry name" value="PYRROLINE-5-CARBOXYLATE REDUCTASE"/>
    <property type="match status" value="1"/>
</dbReference>
<dbReference type="HAMAP" id="MF_01925">
    <property type="entry name" value="P5C_reductase"/>
    <property type="match status" value="1"/>
</dbReference>
<accession>A0A4Z0ZUV2</accession>
<evidence type="ECO:0000256" key="1">
    <source>
        <dbReference type="ARBA" id="ARBA00005525"/>
    </source>
</evidence>
<sequence>MAHTPFKSVGMVGLGKMGGAMAKALITQGTKVFAFDPHLKESPIEGVQMVTTLDSLEKEAGLFVIAVKPGLVEPVLKEFQKPAIFISIAAGISHSQLVSSAPKGSTCVRVMPNLPLVANRGAMGYYCEDQAVTHAERLLYGMGESVRISKESLMDTVTGLSGSGPAYVLTFLQAMAEGGLQEGLSYEEALGLAMETIEGTLVYFRELRAKDHALHPMEVRNWVTSPGGTTIHGLDALERGGFSTAVRDAIRRATERSKELGKG</sequence>
<keyword evidence="2 4" id="KW-0521">NADP</keyword>
<dbReference type="InterPro" id="IPR008927">
    <property type="entry name" value="6-PGluconate_DH-like_C_sf"/>
</dbReference>
<dbReference type="GO" id="GO:0055129">
    <property type="term" value="P:L-proline biosynthetic process"/>
    <property type="evidence" value="ECO:0007669"/>
    <property type="project" value="UniProtKB-UniRule"/>
</dbReference>
<feature type="domain" description="Pyrroline-5-carboxylate reductase catalytic N-terminal" evidence="8">
    <location>
        <begin position="9"/>
        <end position="91"/>
    </location>
</feature>
<dbReference type="Gene3D" id="1.10.3730.10">
    <property type="entry name" value="ProC C-terminal domain-like"/>
    <property type="match status" value="1"/>
</dbReference>
<dbReference type="InterPro" id="IPR028939">
    <property type="entry name" value="P5C_Rdtase_cat_N"/>
</dbReference>
<evidence type="ECO:0000256" key="3">
    <source>
        <dbReference type="ARBA" id="ARBA00023002"/>
    </source>
</evidence>
<comment type="subcellular location">
    <subcellularLocation>
        <location evidence="4">Cytoplasm</location>
    </subcellularLocation>
</comment>
<dbReference type="InterPro" id="IPR029036">
    <property type="entry name" value="P5CR_dimer"/>
</dbReference>
<keyword evidence="4 7" id="KW-0641">Proline biosynthesis</keyword>
<dbReference type="UniPathway" id="UPA00098">
    <property type="reaction ID" value="UER00361"/>
</dbReference>
<keyword evidence="11" id="KW-1185">Reference proteome</keyword>
<evidence type="ECO:0000256" key="2">
    <source>
        <dbReference type="ARBA" id="ARBA00022857"/>
    </source>
</evidence>
<comment type="pathway">
    <text evidence="4 7">Amino-acid biosynthesis; L-proline biosynthesis; L-proline from L-glutamate 5-semialdehyde: step 1/1.</text>
</comment>
<feature type="domain" description="Pyrroline-5-carboxylate reductase dimerisation" evidence="9">
    <location>
        <begin position="151"/>
        <end position="260"/>
    </location>
</feature>
<dbReference type="GO" id="GO:0004735">
    <property type="term" value="F:pyrroline-5-carboxylate reductase activity"/>
    <property type="evidence" value="ECO:0007669"/>
    <property type="project" value="UniProtKB-UniRule"/>
</dbReference>
<comment type="caution">
    <text evidence="10">The sequence shown here is derived from an EMBL/GenBank/DDBJ whole genome shotgun (WGS) entry which is preliminary data.</text>
</comment>
<comment type="catalytic activity">
    <reaction evidence="4 7">
        <text>L-proline + NADP(+) = (S)-1-pyrroline-5-carboxylate + NADPH + 2 H(+)</text>
        <dbReference type="Rhea" id="RHEA:14109"/>
        <dbReference type="ChEBI" id="CHEBI:15378"/>
        <dbReference type="ChEBI" id="CHEBI:17388"/>
        <dbReference type="ChEBI" id="CHEBI:57783"/>
        <dbReference type="ChEBI" id="CHEBI:58349"/>
        <dbReference type="ChEBI" id="CHEBI:60039"/>
        <dbReference type="EC" id="1.5.1.2"/>
    </reaction>
</comment>
<dbReference type="EC" id="1.5.1.2" evidence="4 5"/>
<keyword evidence="4" id="KW-0963">Cytoplasm</keyword>
<dbReference type="NCBIfam" id="TIGR00112">
    <property type="entry name" value="proC"/>
    <property type="match status" value="1"/>
</dbReference>
<evidence type="ECO:0000256" key="6">
    <source>
        <dbReference type="PIRSR" id="PIRSR000193-1"/>
    </source>
</evidence>
<evidence type="ECO:0000259" key="8">
    <source>
        <dbReference type="Pfam" id="PF03807"/>
    </source>
</evidence>
<dbReference type="AlphaFoldDB" id="A0A4Z0ZUV2"/>
<dbReference type="PIRSF" id="PIRSF000193">
    <property type="entry name" value="Pyrrol-5-carb_rd"/>
    <property type="match status" value="1"/>
</dbReference>
<comment type="function">
    <text evidence="4">Catalyzes the reduction of 1-pyrroline-5-carboxylate (PCA) to L-proline.</text>
</comment>
<dbReference type="FunFam" id="1.10.3730.10:FF:000001">
    <property type="entry name" value="Pyrroline-5-carboxylate reductase"/>
    <property type="match status" value="1"/>
</dbReference>
<dbReference type="Gene3D" id="3.40.50.720">
    <property type="entry name" value="NAD(P)-binding Rossmann-like Domain"/>
    <property type="match status" value="1"/>
</dbReference>
<protein>
    <recommendedName>
        <fullName evidence="4 5">Pyrroline-5-carboxylate reductase</fullName>
        <shortName evidence="4">P5C reductase</shortName>
        <shortName evidence="4">P5CR</shortName>
        <ecNumber evidence="4 5">1.5.1.2</ecNumber>
    </recommendedName>
    <alternativeName>
        <fullName evidence="4">PCA reductase</fullName>
    </alternativeName>
</protein>
<keyword evidence="3 4" id="KW-0560">Oxidoreductase</keyword>
<dbReference type="PANTHER" id="PTHR11645:SF0">
    <property type="entry name" value="PYRROLINE-5-CARBOXYLATE REDUCTASE 3"/>
    <property type="match status" value="1"/>
</dbReference>
<dbReference type="Proteomes" id="UP000297567">
    <property type="component" value="Unassembled WGS sequence"/>
</dbReference>
<dbReference type="SUPFAM" id="SSF51735">
    <property type="entry name" value="NAD(P)-binding Rossmann-fold domains"/>
    <property type="match status" value="1"/>
</dbReference>
<organism evidence="10 11">
    <name type="scientific">Leptospira jelokensis</name>
    <dbReference type="NCBI Taxonomy" id="2484931"/>
    <lineage>
        <taxon>Bacteria</taxon>
        <taxon>Pseudomonadati</taxon>
        <taxon>Spirochaetota</taxon>
        <taxon>Spirochaetia</taxon>
        <taxon>Leptospirales</taxon>
        <taxon>Leptospiraceae</taxon>
        <taxon>Leptospira</taxon>
    </lineage>
</organism>
<dbReference type="SUPFAM" id="SSF48179">
    <property type="entry name" value="6-phosphogluconate dehydrogenase C-terminal domain-like"/>
    <property type="match status" value="1"/>
</dbReference>
<dbReference type="InterPro" id="IPR053790">
    <property type="entry name" value="P5CR-like_CS"/>
</dbReference>
<dbReference type="InterPro" id="IPR036291">
    <property type="entry name" value="NAD(P)-bd_dom_sf"/>
</dbReference>
<keyword evidence="4 7" id="KW-0028">Amino-acid biosynthesis</keyword>
<dbReference type="GO" id="GO:0005737">
    <property type="term" value="C:cytoplasm"/>
    <property type="evidence" value="ECO:0007669"/>
    <property type="project" value="UniProtKB-SubCell"/>
</dbReference>
<evidence type="ECO:0000256" key="7">
    <source>
        <dbReference type="RuleBase" id="RU003903"/>
    </source>
</evidence>
<evidence type="ECO:0000256" key="4">
    <source>
        <dbReference type="HAMAP-Rule" id="MF_01925"/>
    </source>
</evidence>
<dbReference type="InterPro" id="IPR000304">
    <property type="entry name" value="Pyrroline-COOH_reductase"/>
</dbReference>
<dbReference type="RefSeq" id="WP_135641235.1">
    <property type="nucleotide sequence ID" value="NZ_RQGH01000011.1"/>
</dbReference>
<dbReference type="Pfam" id="PF14748">
    <property type="entry name" value="P5CR_dimer"/>
    <property type="match status" value="1"/>
</dbReference>
<evidence type="ECO:0000259" key="9">
    <source>
        <dbReference type="Pfam" id="PF14748"/>
    </source>
</evidence>
<dbReference type="PROSITE" id="PS00521">
    <property type="entry name" value="P5CR"/>
    <property type="match status" value="1"/>
</dbReference>
<proteinExistence type="inferred from homology"/>
<name>A0A4Z0ZUV2_9LEPT</name>
<feature type="binding site" evidence="6">
    <location>
        <begin position="66"/>
        <end position="69"/>
    </location>
    <ligand>
        <name>NADP(+)</name>
        <dbReference type="ChEBI" id="CHEBI:58349"/>
    </ligand>
</feature>
<comment type="catalytic activity">
    <reaction evidence="4">
        <text>L-proline + NAD(+) = (S)-1-pyrroline-5-carboxylate + NADH + 2 H(+)</text>
        <dbReference type="Rhea" id="RHEA:14105"/>
        <dbReference type="ChEBI" id="CHEBI:15378"/>
        <dbReference type="ChEBI" id="CHEBI:17388"/>
        <dbReference type="ChEBI" id="CHEBI:57540"/>
        <dbReference type="ChEBI" id="CHEBI:57945"/>
        <dbReference type="ChEBI" id="CHEBI:60039"/>
        <dbReference type="EC" id="1.5.1.2"/>
    </reaction>
</comment>
<evidence type="ECO:0000313" key="10">
    <source>
        <dbReference type="EMBL" id="TGL72315.1"/>
    </source>
</evidence>
<comment type="similarity">
    <text evidence="1 4 7">Belongs to the pyrroline-5-carboxylate reductase family.</text>
</comment>